<evidence type="ECO:0000313" key="3">
    <source>
        <dbReference type="Proteomes" id="UP000646749"/>
    </source>
</evidence>
<dbReference type="EMBL" id="BONW01000013">
    <property type="protein sequence ID" value="GIG87992.1"/>
    <property type="molecule type" value="Genomic_DNA"/>
</dbReference>
<gene>
    <name evidence="2" type="ORF">Pen02_29280</name>
</gene>
<dbReference type="RefSeq" id="WP_203866517.1">
    <property type="nucleotide sequence ID" value="NZ_BONW01000013.1"/>
</dbReference>
<accession>A0ABQ4E0X0</accession>
<proteinExistence type="predicted"/>
<reference evidence="2 3" key="1">
    <citation type="submission" date="2021-01" db="EMBL/GenBank/DDBJ databases">
        <title>Whole genome shotgun sequence of Plantactinospora endophytica NBRC 110450.</title>
        <authorList>
            <person name="Komaki H."/>
            <person name="Tamura T."/>
        </authorList>
    </citation>
    <scope>NUCLEOTIDE SEQUENCE [LARGE SCALE GENOMIC DNA]</scope>
    <source>
        <strain evidence="2 3">NBRC 110450</strain>
    </source>
</reference>
<keyword evidence="3" id="KW-1185">Reference proteome</keyword>
<evidence type="ECO:0008006" key="4">
    <source>
        <dbReference type="Google" id="ProtNLM"/>
    </source>
</evidence>
<feature type="signal peptide" evidence="1">
    <location>
        <begin position="1"/>
        <end position="27"/>
    </location>
</feature>
<comment type="caution">
    <text evidence="2">The sequence shown here is derived from an EMBL/GenBank/DDBJ whole genome shotgun (WGS) entry which is preliminary data.</text>
</comment>
<evidence type="ECO:0000256" key="1">
    <source>
        <dbReference type="SAM" id="SignalP"/>
    </source>
</evidence>
<keyword evidence="1" id="KW-0732">Signal</keyword>
<protein>
    <recommendedName>
        <fullName evidence="4">SPOR domain-containing protein</fullName>
    </recommendedName>
</protein>
<dbReference type="Proteomes" id="UP000646749">
    <property type="component" value="Unassembled WGS sequence"/>
</dbReference>
<feature type="chain" id="PRO_5046338487" description="SPOR domain-containing protein" evidence="1">
    <location>
        <begin position="28"/>
        <end position="94"/>
    </location>
</feature>
<organism evidence="2 3">
    <name type="scientific">Plantactinospora endophytica</name>
    <dbReference type="NCBI Taxonomy" id="673535"/>
    <lineage>
        <taxon>Bacteria</taxon>
        <taxon>Bacillati</taxon>
        <taxon>Actinomycetota</taxon>
        <taxon>Actinomycetes</taxon>
        <taxon>Micromonosporales</taxon>
        <taxon>Micromonosporaceae</taxon>
        <taxon>Plantactinospora</taxon>
    </lineage>
</organism>
<sequence length="94" mass="10310">MFRSRLSKLLMTVPLALGATLTTVALAGPAAAGATKVPHGAATSALVEWTYWGTYPTRAECEDVGEELERQGLIFDHACNYRRGEYELRVRVLI</sequence>
<name>A0ABQ4E0X0_9ACTN</name>
<evidence type="ECO:0000313" key="2">
    <source>
        <dbReference type="EMBL" id="GIG87992.1"/>
    </source>
</evidence>